<accession>A0A8E8PI38</accession>
<dbReference type="GO" id="GO:0039625">
    <property type="term" value="C:viral inner capsid"/>
    <property type="evidence" value="ECO:0007669"/>
    <property type="project" value="UniProtKB-KW"/>
</dbReference>
<keyword evidence="5" id="KW-0946">Virion</keyword>
<sequence>MAEYNIAVLERTVEFDQIAKCMLKDADVIVVAKQRWPEDVDNLTKNRSVKISQLTFDQNTQGLMVHHLKDKKAGYVYDIEPVVANSNIVQRLYYSMADESINIRMLDRTDGYETASKIASDFMNAKVIVKSSGYNEMLRLDTQIGLIHMSQSFFTVMHLARHTICVDRNLHPIEVAREWYDQAALGWMKRRIPNVKVGAIEYAHGKFPSDEQLQAGAIAMARYDYSQTYKRMKASWHIYKVKELMNTAWKANTVYGPEVQMLGVTSMYVTKDLHEDDKAIADVNSFAIVWGLMATQAPYYRRFSKILTHDLSCRPRVLLRVNNLRAIELYFILTSRLMPPWYRSNTKVSTVDVVDGKESFQLKDVAYEDVNPLAVIRDMFNRDLEQLPPFSLPRKNTVISVWMRENFPYLHKLYELTKVSDYTSISTIHLMEITCLNNLLLLLITLIPGANIEKSNRLDVAVFETRSDANTVQKLQEHEKHQWEYADPAVSKNLSKKITLSMAVSTFSASFSSFMGVTLHQVADLQRVGLADEDYYESTDKYESLGDKRDQAWTDEKAKIDKMAEGPAKVHALKMYGIDKEHADHRNFFLKTAKRVAQTVDRAWNFQIKSLDYVTFNQVSGIVSYHCRGFTDVITSSIPLRAPRKSHIPILLGPGYLKLHDLPHLLRHRFPLSYDSTTGAIGILIDHEDKVTVWKEGDIYVKVRDLLIGKVKGKLITISVEGGVFGSKFYGVKLGSVS</sequence>
<name>A0A8E8PI38_9REOV</name>
<evidence type="ECO:0000256" key="5">
    <source>
        <dbReference type="ARBA" id="ARBA00022844"/>
    </source>
</evidence>
<protein>
    <recommendedName>
        <fullName evidence="3">Outer capsid protein VP2</fullName>
    </recommendedName>
</protein>
<evidence type="ECO:0000256" key="6">
    <source>
        <dbReference type="ARBA" id="ARBA00022996"/>
    </source>
</evidence>
<evidence type="ECO:0000256" key="2">
    <source>
        <dbReference type="ARBA" id="ARBA00008722"/>
    </source>
</evidence>
<organism evidence="7">
    <name type="scientific">Corriparta virus</name>
    <dbReference type="NCBI Taxonomy" id="40053"/>
    <lineage>
        <taxon>Viruses</taxon>
        <taxon>Riboviria</taxon>
        <taxon>Orthornavirae</taxon>
        <taxon>Duplornaviricota</taxon>
        <taxon>Resentoviricetes</taxon>
        <taxon>Reovirales</taxon>
        <taxon>Sedoreoviridae</taxon>
        <taxon>Orbivirus</taxon>
        <taxon>Orbivirus alphamitchellense</taxon>
    </lineage>
</organism>
<dbReference type="InterPro" id="IPR001742">
    <property type="entry name" value="Capsid_VP2_Orbivir"/>
</dbReference>
<evidence type="ECO:0000313" key="7">
    <source>
        <dbReference type="EMBL" id="QWE80473.1"/>
    </source>
</evidence>
<evidence type="ECO:0000256" key="3">
    <source>
        <dbReference type="ARBA" id="ARBA00015347"/>
    </source>
</evidence>
<comment type="similarity">
    <text evidence="2">Belongs to the orbivirus VP2 family.</text>
</comment>
<dbReference type="EMBL" id="MW809641">
    <property type="protein sequence ID" value="QWE80473.1"/>
    <property type="molecule type" value="Genomic_RNA"/>
</dbReference>
<dbReference type="Pfam" id="PF00898">
    <property type="entry name" value="Orbi_VP2"/>
    <property type="match status" value="1"/>
</dbReference>
<evidence type="ECO:0000256" key="4">
    <source>
        <dbReference type="ARBA" id="ARBA00022561"/>
    </source>
</evidence>
<comment type="subcellular location">
    <subcellularLocation>
        <location evidence="1">Virion</location>
    </subcellularLocation>
</comment>
<gene>
    <name evidence="7" type="primary">VP2</name>
</gene>
<keyword evidence="6" id="KW-1153">Inner capsid protein</keyword>
<proteinExistence type="inferred from homology"/>
<evidence type="ECO:0000256" key="1">
    <source>
        <dbReference type="ARBA" id="ARBA00004328"/>
    </source>
</evidence>
<reference evidence="7" key="1">
    <citation type="submission" date="2021-03" db="EMBL/GenBank/DDBJ databases">
        <title>New orbiviruses detected in biting midges and mosquitoes from the Zambezi region, Namibia.</title>
        <authorList>
            <person name="Guggemos H.D."/>
            <person name="Fendt M."/>
            <person name="Hermanns K."/>
            <person name="Hieke C."/>
            <person name="Heyde V."/>
            <person name="Mfune J.K.E."/>
            <person name="Borgemeister C."/>
            <person name="Junglen S."/>
        </authorList>
    </citation>
    <scope>NUCLEOTIDE SEQUENCE</scope>
    <source>
        <strain evidence="7">MP416-NA-2018</strain>
    </source>
</reference>
<keyword evidence="4" id="KW-0167">Capsid protein</keyword>
<dbReference type="GO" id="GO:0005198">
    <property type="term" value="F:structural molecule activity"/>
    <property type="evidence" value="ECO:0007669"/>
    <property type="project" value="InterPro"/>
</dbReference>